<dbReference type="VEuPathDB" id="FungiDB:QG37_02658"/>
<dbReference type="AlphaFoldDB" id="A0A0L0P3M7"/>
<sequence>MGMQRKIVDEIVWECGMQVKVQVSEAVNVQLTKAIDWVMA</sequence>
<proteinExistence type="predicted"/>
<reference evidence="2" key="1">
    <citation type="journal article" date="2015" name="BMC Genomics">
        <title>Draft genome of a commonly misdiagnosed multidrug resistant pathogen Candida auris.</title>
        <authorList>
            <person name="Chatterjee S."/>
            <person name="Alampalli S.V."/>
            <person name="Nageshan R.K."/>
            <person name="Chettiar S.T."/>
            <person name="Joshi S."/>
            <person name="Tatu U.S."/>
        </authorList>
    </citation>
    <scope>NUCLEOTIDE SEQUENCE [LARGE SCALE GENOMIC DNA]</scope>
    <source>
        <strain evidence="2">6684</strain>
    </source>
</reference>
<dbReference type="EMBL" id="LGST01000018">
    <property type="protein sequence ID" value="KNE00621.1"/>
    <property type="molecule type" value="Genomic_DNA"/>
</dbReference>
<name>A0A0L0P3M7_CANAR</name>
<evidence type="ECO:0000313" key="2">
    <source>
        <dbReference type="Proteomes" id="UP000037122"/>
    </source>
</evidence>
<evidence type="ECO:0000313" key="1">
    <source>
        <dbReference type="EMBL" id="KNE00621.1"/>
    </source>
</evidence>
<accession>A0A0L0P3M7</accession>
<dbReference type="Proteomes" id="UP000037122">
    <property type="component" value="Unassembled WGS sequence"/>
</dbReference>
<comment type="caution">
    <text evidence="1">The sequence shown here is derived from an EMBL/GenBank/DDBJ whole genome shotgun (WGS) entry which is preliminary data.</text>
</comment>
<protein>
    <submittedName>
        <fullName evidence="1">Uncharacterized protein</fullName>
    </submittedName>
</protein>
<gene>
    <name evidence="1" type="ORF">QG37_02658</name>
</gene>
<organism evidence="1 2">
    <name type="scientific">Candidozyma auris</name>
    <name type="common">Yeast</name>
    <name type="synonym">Candida auris</name>
    <dbReference type="NCBI Taxonomy" id="498019"/>
    <lineage>
        <taxon>Eukaryota</taxon>
        <taxon>Fungi</taxon>
        <taxon>Dikarya</taxon>
        <taxon>Ascomycota</taxon>
        <taxon>Saccharomycotina</taxon>
        <taxon>Pichiomycetes</taxon>
        <taxon>Metschnikowiaceae</taxon>
        <taxon>Candidozyma</taxon>
    </lineage>
</organism>